<dbReference type="EMBL" id="MU864970">
    <property type="protein sequence ID" value="KAK4462580.1"/>
    <property type="molecule type" value="Genomic_DNA"/>
</dbReference>
<dbReference type="Proteomes" id="UP001321749">
    <property type="component" value="Unassembled WGS sequence"/>
</dbReference>
<proteinExistence type="predicted"/>
<keyword evidence="4" id="KW-1185">Reference proteome</keyword>
<evidence type="ECO:0000313" key="4">
    <source>
        <dbReference type="Proteomes" id="UP001321749"/>
    </source>
</evidence>
<organism evidence="3 4">
    <name type="scientific">Cladorrhinum samala</name>
    <dbReference type="NCBI Taxonomy" id="585594"/>
    <lineage>
        <taxon>Eukaryota</taxon>
        <taxon>Fungi</taxon>
        <taxon>Dikarya</taxon>
        <taxon>Ascomycota</taxon>
        <taxon>Pezizomycotina</taxon>
        <taxon>Sordariomycetes</taxon>
        <taxon>Sordariomycetidae</taxon>
        <taxon>Sordariales</taxon>
        <taxon>Podosporaceae</taxon>
        <taxon>Cladorrhinum</taxon>
    </lineage>
</organism>
<name>A0AAV9HP29_9PEZI</name>
<feature type="compositionally biased region" description="Low complexity" evidence="1">
    <location>
        <begin position="73"/>
        <end position="91"/>
    </location>
</feature>
<protein>
    <recommendedName>
        <fullName evidence="2">Clr5 domain-containing protein</fullName>
    </recommendedName>
</protein>
<dbReference type="InterPro" id="IPR025676">
    <property type="entry name" value="Clr5_dom"/>
</dbReference>
<gene>
    <name evidence="3" type="ORF">QBC42DRAFT_267526</name>
</gene>
<feature type="region of interest" description="Disordered" evidence="1">
    <location>
        <begin position="73"/>
        <end position="127"/>
    </location>
</feature>
<evidence type="ECO:0000256" key="1">
    <source>
        <dbReference type="SAM" id="MobiDB-lite"/>
    </source>
</evidence>
<feature type="compositionally biased region" description="Low complexity" evidence="1">
    <location>
        <begin position="193"/>
        <end position="202"/>
    </location>
</feature>
<dbReference type="PANTHER" id="PTHR38788">
    <property type="entry name" value="CLR5 DOMAIN-CONTAINING PROTEIN"/>
    <property type="match status" value="1"/>
</dbReference>
<feature type="region of interest" description="Disordered" evidence="1">
    <location>
        <begin position="1"/>
        <end position="20"/>
    </location>
</feature>
<reference evidence="3" key="1">
    <citation type="journal article" date="2023" name="Mol. Phylogenet. Evol.">
        <title>Genome-scale phylogeny and comparative genomics of the fungal order Sordariales.</title>
        <authorList>
            <person name="Hensen N."/>
            <person name="Bonometti L."/>
            <person name="Westerberg I."/>
            <person name="Brannstrom I.O."/>
            <person name="Guillou S."/>
            <person name="Cros-Aarteil S."/>
            <person name="Calhoun S."/>
            <person name="Haridas S."/>
            <person name="Kuo A."/>
            <person name="Mondo S."/>
            <person name="Pangilinan J."/>
            <person name="Riley R."/>
            <person name="LaButti K."/>
            <person name="Andreopoulos B."/>
            <person name="Lipzen A."/>
            <person name="Chen C."/>
            <person name="Yan M."/>
            <person name="Daum C."/>
            <person name="Ng V."/>
            <person name="Clum A."/>
            <person name="Steindorff A."/>
            <person name="Ohm R.A."/>
            <person name="Martin F."/>
            <person name="Silar P."/>
            <person name="Natvig D.O."/>
            <person name="Lalanne C."/>
            <person name="Gautier V."/>
            <person name="Ament-Velasquez S.L."/>
            <person name="Kruys A."/>
            <person name="Hutchinson M.I."/>
            <person name="Powell A.J."/>
            <person name="Barry K."/>
            <person name="Miller A.N."/>
            <person name="Grigoriev I.V."/>
            <person name="Debuchy R."/>
            <person name="Gladieux P."/>
            <person name="Hiltunen Thoren M."/>
            <person name="Johannesson H."/>
        </authorList>
    </citation>
    <scope>NUCLEOTIDE SEQUENCE</scope>
    <source>
        <strain evidence="3">PSN324</strain>
    </source>
</reference>
<accession>A0AAV9HP29</accession>
<feature type="region of interest" description="Disordered" evidence="1">
    <location>
        <begin position="186"/>
        <end position="209"/>
    </location>
</feature>
<evidence type="ECO:0000259" key="2">
    <source>
        <dbReference type="Pfam" id="PF14420"/>
    </source>
</evidence>
<comment type="caution">
    <text evidence="3">The sequence shown here is derived from an EMBL/GenBank/DDBJ whole genome shotgun (WGS) entry which is preliminary data.</text>
</comment>
<dbReference type="PANTHER" id="PTHR38788:SF3">
    <property type="entry name" value="CLR5 DOMAIN-CONTAINING PROTEIN"/>
    <property type="match status" value="1"/>
</dbReference>
<dbReference type="Pfam" id="PF14420">
    <property type="entry name" value="Clr5"/>
    <property type="match status" value="1"/>
</dbReference>
<sequence length="579" mass="65084">MPRQPRSPLGMDGSTSPDGGRLALLAAAENMTGLILDDHEIKAFIKKEESSPAPDDDDAVGFGRIPALKFKTAGGASSSRTSAGAGATRTSVSQHLHHHQGMKTGKGGKPPKISGRGPHPSPHAIIPRRAEDWDPWKSILYSLYITENRILRDIIEIMDQRYNLKATPKMYKNQFARWGFFKYSVKRRPPPKSSSASSSSPPTQEEFDGDATMLMRRDSDDVLSPTILYQSKGSRAVQSGLTAVRRFLEGHIDQDAANLQHEEVAGFIDPCYRYFKVAMDLFDLRENVEGGRVLRLAFLQIERKMSTPTMKTFSDLCVLIPHILLESGRKEVLGAYLQYLGRLATLKYGKHPVSEIAASFGELLGRPEDVMGYIKLLSKVHSDTISDMPGVLDRTRIWASNQHLACENSTDPPPWSLSRTTRPAEEHHMIRLEAQSVFWAQSLIMMDPESDALAQQWLMKRFEPGFAEKTKGLLEKVKRRVAAGTLPAMFASMLEALFVGWLNDYYEMLGDLDKTFEWGRRGLTLSTPNEQYVLWSIHLENLMRRSGRDSEADELKAKRQSLEWMEEVRTQVESMNLGS</sequence>
<evidence type="ECO:0000313" key="3">
    <source>
        <dbReference type="EMBL" id="KAK4462580.1"/>
    </source>
</evidence>
<feature type="domain" description="Clr5" evidence="2">
    <location>
        <begin position="130"/>
        <end position="182"/>
    </location>
</feature>
<reference evidence="3" key="2">
    <citation type="submission" date="2023-06" db="EMBL/GenBank/DDBJ databases">
        <authorList>
            <consortium name="Lawrence Berkeley National Laboratory"/>
            <person name="Mondo S.J."/>
            <person name="Hensen N."/>
            <person name="Bonometti L."/>
            <person name="Westerberg I."/>
            <person name="Brannstrom I.O."/>
            <person name="Guillou S."/>
            <person name="Cros-Aarteil S."/>
            <person name="Calhoun S."/>
            <person name="Haridas S."/>
            <person name="Kuo A."/>
            <person name="Pangilinan J."/>
            <person name="Riley R."/>
            <person name="Labutti K."/>
            <person name="Andreopoulos B."/>
            <person name="Lipzen A."/>
            <person name="Chen C."/>
            <person name="Yanf M."/>
            <person name="Daum C."/>
            <person name="Ng V."/>
            <person name="Clum A."/>
            <person name="Steindorff A."/>
            <person name="Ohm R."/>
            <person name="Martin F."/>
            <person name="Silar P."/>
            <person name="Natvig D."/>
            <person name="Lalanne C."/>
            <person name="Gautier V."/>
            <person name="Ament-Velasquez S.L."/>
            <person name="Kruys A."/>
            <person name="Hutchinson M.I."/>
            <person name="Powell A.J."/>
            <person name="Barry K."/>
            <person name="Miller A.N."/>
            <person name="Grigoriev I.V."/>
            <person name="Debuchy R."/>
            <person name="Gladieux P."/>
            <person name="Thoren M.H."/>
            <person name="Johannesson H."/>
        </authorList>
    </citation>
    <scope>NUCLEOTIDE SEQUENCE</scope>
    <source>
        <strain evidence="3">PSN324</strain>
    </source>
</reference>
<dbReference type="AlphaFoldDB" id="A0AAV9HP29"/>